<feature type="region of interest" description="Disordered" evidence="1">
    <location>
        <begin position="615"/>
        <end position="673"/>
    </location>
</feature>
<feature type="compositionally biased region" description="Polar residues" evidence="1">
    <location>
        <begin position="395"/>
        <end position="406"/>
    </location>
</feature>
<feature type="compositionally biased region" description="Polar residues" evidence="1">
    <location>
        <begin position="634"/>
        <end position="655"/>
    </location>
</feature>
<reference evidence="3" key="1">
    <citation type="submission" date="2021-03" db="EMBL/GenBank/DDBJ databases">
        <authorList>
            <person name="Tagirdzhanova G."/>
        </authorList>
    </citation>
    <scope>NUCLEOTIDE SEQUENCE</scope>
</reference>
<organism evidence="3 4">
    <name type="scientific">Gomphillus americanus</name>
    <dbReference type="NCBI Taxonomy" id="1940652"/>
    <lineage>
        <taxon>Eukaryota</taxon>
        <taxon>Fungi</taxon>
        <taxon>Dikarya</taxon>
        <taxon>Ascomycota</taxon>
        <taxon>Pezizomycotina</taxon>
        <taxon>Lecanoromycetes</taxon>
        <taxon>OSLEUM clade</taxon>
        <taxon>Ostropomycetidae</taxon>
        <taxon>Ostropales</taxon>
        <taxon>Graphidaceae</taxon>
        <taxon>Gomphilloideae</taxon>
        <taxon>Gomphillus</taxon>
    </lineage>
</organism>
<accession>A0A8H3FE56</accession>
<protein>
    <recommendedName>
        <fullName evidence="2">DUF7082 domain-containing protein</fullName>
    </recommendedName>
</protein>
<dbReference type="OrthoDB" id="1751210at2759"/>
<dbReference type="AlphaFoldDB" id="A0A8H3FE56"/>
<dbReference type="Proteomes" id="UP000664169">
    <property type="component" value="Unassembled WGS sequence"/>
</dbReference>
<feature type="compositionally biased region" description="Low complexity" evidence="1">
    <location>
        <begin position="358"/>
        <end position="377"/>
    </location>
</feature>
<dbReference type="InterPro" id="IPR055509">
    <property type="entry name" value="DUF7082"/>
</dbReference>
<evidence type="ECO:0000259" key="2">
    <source>
        <dbReference type="Pfam" id="PF23305"/>
    </source>
</evidence>
<evidence type="ECO:0000313" key="3">
    <source>
        <dbReference type="EMBL" id="CAF9922951.1"/>
    </source>
</evidence>
<dbReference type="PANTHER" id="PTHR39463">
    <property type="entry name" value="MEDUSA"/>
    <property type="match status" value="1"/>
</dbReference>
<dbReference type="GO" id="GO:0005634">
    <property type="term" value="C:nucleus"/>
    <property type="evidence" value="ECO:0007669"/>
    <property type="project" value="TreeGrafter"/>
</dbReference>
<keyword evidence="4" id="KW-1185">Reference proteome</keyword>
<feature type="region of interest" description="Disordered" evidence="1">
    <location>
        <begin position="325"/>
        <end position="437"/>
    </location>
</feature>
<proteinExistence type="predicted"/>
<comment type="caution">
    <text evidence="3">The sequence shown here is derived from an EMBL/GenBank/DDBJ whole genome shotgun (WGS) entry which is preliminary data.</text>
</comment>
<feature type="region of interest" description="Disordered" evidence="1">
    <location>
        <begin position="710"/>
        <end position="729"/>
    </location>
</feature>
<evidence type="ECO:0000313" key="4">
    <source>
        <dbReference type="Proteomes" id="UP000664169"/>
    </source>
</evidence>
<dbReference type="Pfam" id="PF23305">
    <property type="entry name" value="DUF7082"/>
    <property type="match status" value="1"/>
</dbReference>
<dbReference type="PANTHER" id="PTHR39463:SF1">
    <property type="entry name" value="MEDUSA"/>
    <property type="match status" value="1"/>
</dbReference>
<feature type="domain" description="DUF7082" evidence="2">
    <location>
        <begin position="444"/>
        <end position="597"/>
    </location>
</feature>
<gene>
    <name evidence="3" type="ORF">GOMPHAMPRED_002695</name>
</gene>
<sequence length="767" mass="83420">MSASPADSPQSLYQKSSGRDIIPIILDSSHSPISTSDLAERVNHDAGLLANPGISAALLSSMSGYGKSYTIPEGNHQDSSLQNMLIPTGYEINNPSGNMYLAYTQGMNPPHMHAHSSYSRTPAAAAATTAAYASSYGQRSGSQDSHTSWETTAAPQIPEIISWSPKFGNQGTKVQIVLRCTFVIDANSMNLEVRFGNAKSSALTLTPLTPDGPYYQYKLLVDVPAHNSTAWHAYEVPITLDALDHSGNVITSMKLDEAFSYTTTAATNTPTTTLQASPVISRKRRFSNGSEPAQDFPAKRVATMPITTEPTYKFTYDQQSNGYIQSSPHMSMAPHYSRATSHPADLPYASPGQLHANPTSQPHRQPSPHSRSWSSSTHGALSRSPSVSAGPPTRRGNTMAASSGMNNPRLVRTSQISQSPSPASTPSAAPPASNFNPYAMYPHKAQLKISGELDSMTQNWTPDERHVKRRLVQFWRSQTGSAITATFAPVAPEERKPNAICISCIWWEAKDQYYVTSVDTIFLLESLVAVRFTVEEKNRIRRNLEGFRPMTVSKGKSDSEDFFKLIMGFPNPKPRNIEKDVKVYSWKILTLALKKIIGKYSASYSSIAASSMPPSMDSYHSTQDMTHELAPASPHSTAGSALSLSYHSPMPTTSIPADIHHHHQQQQQHNAASNYTTSSVLPTVMAPTYPLYAYPQAQTHAHQTAGLLAYPTQHHGSPHTTHHASSWDSALSMQSTAPMNGHGMYALASSHAAMGHQYPMAHNAPGS</sequence>
<dbReference type="EMBL" id="CAJPDQ010000019">
    <property type="protein sequence ID" value="CAF9922951.1"/>
    <property type="molecule type" value="Genomic_DNA"/>
</dbReference>
<name>A0A8H3FE56_9LECA</name>
<feature type="compositionally biased region" description="Low complexity" evidence="1">
    <location>
        <begin position="413"/>
        <end position="433"/>
    </location>
</feature>
<evidence type="ECO:0000256" key="1">
    <source>
        <dbReference type="SAM" id="MobiDB-lite"/>
    </source>
</evidence>